<dbReference type="SUPFAM" id="SSF53474">
    <property type="entry name" value="alpha/beta-Hydrolases"/>
    <property type="match status" value="1"/>
</dbReference>
<name>A0AAN7BSD1_9PEZI</name>
<accession>A0AAN7BSD1</accession>
<keyword evidence="1 2" id="KW-0378">Hydrolase</keyword>
<dbReference type="Proteomes" id="UP001301958">
    <property type="component" value="Unassembled WGS sequence"/>
</dbReference>
<reference evidence="2" key="2">
    <citation type="submission" date="2023-05" db="EMBL/GenBank/DDBJ databases">
        <authorList>
            <consortium name="Lawrence Berkeley National Laboratory"/>
            <person name="Steindorff A."/>
            <person name="Hensen N."/>
            <person name="Bonometti L."/>
            <person name="Westerberg I."/>
            <person name="Brannstrom I.O."/>
            <person name="Guillou S."/>
            <person name="Cros-Aarteil S."/>
            <person name="Calhoun S."/>
            <person name="Haridas S."/>
            <person name="Kuo A."/>
            <person name="Mondo S."/>
            <person name="Pangilinan J."/>
            <person name="Riley R."/>
            <person name="Labutti K."/>
            <person name="Andreopoulos B."/>
            <person name="Lipzen A."/>
            <person name="Chen C."/>
            <person name="Yanf M."/>
            <person name="Daum C."/>
            <person name="Ng V."/>
            <person name="Clum A."/>
            <person name="Ohm R."/>
            <person name="Martin F."/>
            <person name="Silar P."/>
            <person name="Natvig D."/>
            <person name="Lalanne C."/>
            <person name="Gautier V."/>
            <person name="Ament-Velasquez S.L."/>
            <person name="Kruys A."/>
            <person name="Hutchinson M.I."/>
            <person name="Powell A.J."/>
            <person name="Barry K."/>
            <person name="Miller A.N."/>
            <person name="Grigoriev I.V."/>
            <person name="Debuchy R."/>
            <person name="Gladieux P."/>
            <person name="Thoren M.H."/>
            <person name="Johannesson H."/>
        </authorList>
    </citation>
    <scope>NUCLEOTIDE SEQUENCE</scope>
    <source>
        <strain evidence="2">CBS 990.96</strain>
    </source>
</reference>
<organism evidence="2 3">
    <name type="scientific">Podospora fimiseda</name>
    <dbReference type="NCBI Taxonomy" id="252190"/>
    <lineage>
        <taxon>Eukaryota</taxon>
        <taxon>Fungi</taxon>
        <taxon>Dikarya</taxon>
        <taxon>Ascomycota</taxon>
        <taxon>Pezizomycotina</taxon>
        <taxon>Sordariomycetes</taxon>
        <taxon>Sordariomycetidae</taxon>
        <taxon>Sordariales</taxon>
        <taxon>Podosporaceae</taxon>
        <taxon>Podospora</taxon>
    </lineage>
</organism>
<reference evidence="2" key="1">
    <citation type="journal article" date="2023" name="Mol. Phylogenet. Evol.">
        <title>Genome-scale phylogeny and comparative genomics of the fungal order Sordariales.</title>
        <authorList>
            <person name="Hensen N."/>
            <person name="Bonometti L."/>
            <person name="Westerberg I."/>
            <person name="Brannstrom I.O."/>
            <person name="Guillou S."/>
            <person name="Cros-Aarteil S."/>
            <person name="Calhoun S."/>
            <person name="Haridas S."/>
            <person name="Kuo A."/>
            <person name="Mondo S."/>
            <person name="Pangilinan J."/>
            <person name="Riley R."/>
            <person name="LaButti K."/>
            <person name="Andreopoulos B."/>
            <person name="Lipzen A."/>
            <person name="Chen C."/>
            <person name="Yan M."/>
            <person name="Daum C."/>
            <person name="Ng V."/>
            <person name="Clum A."/>
            <person name="Steindorff A."/>
            <person name="Ohm R.A."/>
            <person name="Martin F."/>
            <person name="Silar P."/>
            <person name="Natvig D.O."/>
            <person name="Lalanne C."/>
            <person name="Gautier V."/>
            <person name="Ament-Velasquez S.L."/>
            <person name="Kruys A."/>
            <person name="Hutchinson M.I."/>
            <person name="Powell A.J."/>
            <person name="Barry K."/>
            <person name="Miller A.N."/>
            <person name="Grigoriev I.V."/>
            <person name="Debuchy R."/>
            <person name="Gladieux P."/>
            <person name="Hiltunen Thoren M."/>
            <person name="Johannesson H."/>
        </authorList>
    </citation>
    <scope>NUCLEOTIDE SEQUENCE</scope>
    <source>
        <strain evidence="2">CBS 990.96</strain>
    </source>
</reference>
<sequence length="374" mass="41168">MPPFPFSPSTMFDFELIRILGSSSSSGCETTEFKSALSKIKKNDPESWNSAWKEQASRAERIGNEAASAGFRIPAKNAFLRASNYFRAAAYMFPSNDDPRILTYSEKSIKMFIRASELMDGKVMHVEIPYEGNKKLTGWLCLPSEQEKLPGKTSNCLLGYTVLCLEGPGQGMLLKRDKIPLRPDFEVVSGYSNPELDLDLDRIAVAGAATGGYFALRAATDPRTKACVAIDPFYSMWELALTCAPQSIMKLWENGCEMNLGKTSMGVDKPSAGLRRFKDFSLDTKKDGNILERITCPVFLTGPGAETVMYASADDSTYKIEKKLVNVPASKKEVWVPVDVADGGLTAKIGAWALLGQKTFIFLDKHFGVKRAAL</sequence>
<dbReference type="Gene3D" id="1.20.1440.110">
    <property type="entry name" value="acylaminoacyl peptidase"/>
    <property type="match status" value="1"/>
</dbReference>
<dbReference type="InterPro" id="IPR050261">
    <property type="entry name" value="FrsA_esterase"/>
</dbReference>
<gene>
    <name evidence="2" type="ORF">QBC38DRAFT_523501</name>
</gene>
<dbReference type="GO" id="GO:0016787">
    <property type="term" value="F:hydrolase activity"/>
    <property type="evidence" value="ECO:0007669"/>
    <property type="project" value="UniProtKB-KW"/>
</dbReference>
<dbReference type="Gene3D" id="3.40.50.1820">
    <property type="entry name" value="alpha/beta hydrolase"/>
    <property type="match status" value="1"/>
</dbReference>
<dbReference type="AlphaFoldDB" id="A0AAN7BSD1"/>
<dbReference type="EMBL" id="MU865316">
    <property type="protein sequence ID" value="KAK4228644.1"/>
    <property type="molecule type" value="Genomic_DNA"/>
</dbReference>
<dbReference type="InterPro" id="IPR029058">
    <property type="entry name" value="AB_hydrolase_fold"/>
</dbReference>
<evidence type="ECO:0000256" key="1">
    <source>
        <dbReference type="ARBA" id="ARBA00022801"/>
    </source>
</evidence>
<evidence type="ECO:0000313" key="2">
    <source>
        <dbReference type="EMBL" id="KAK4228644.1"/>
    </source>
</evidence>
<keyword evidence="3" id="KW-1185">Reference proteome</keyword>
<evidence type="ECO:0000313" key="3">
    <source>
        <dbReference type="Proteomes" id="UP001301958"/>
    </source>
</evidence>
<dbReference type="PANTHER" id="PTHR22946">
    <property type="entry name" value="DIENELACTONE HYDROLASE DOMAIN-CONTAINING PROTEIN-RELATED"/>
    <property type="match status" value="1"/>
</dbReference>
<protein>
    <submittedName>
        <fullName evidence="2">Alpha/Beta hydrolase protein</fullName>
    </submittedName>
</protein>
<proteinExistence type="predicted"/>
<dbReference type="PANTHER" id="PTHR22946:SF13">
    <property type="entry name" value="ALPHA_BETA HYDROLASE PSOB"/>
    <property type="match status" value="1"/>
</dbReference>
<comment type="caution">
    <text evidence="2">The sequence shown here is derived from an EMBL/GenBank/DDBJ whole genome shotgun (WGS) entry which is preliminary data.</text>
</comment>